<evidence type="ECO:0000313" key="2">
    <source>
        <dbReference type="Proteomes" id="UP000000311"/>
    </source>
</evidence>
<evidence type="ECO:0008006" key="3">
    <source>
        <dbReference type="Google" id="ProtNLM"/>
    </source>
</evidence>
<evidence type="ECO:0000313" key="1">
    <source>
        <dbReference type="EMBL" id="EFN63783.1"/>
    </source>
</evidence>
<name>E2AS09_CAMFO</name>
<protein>
    <recommendedName>
        <fullName evidence="3">Tantalus-like domain-containing protein</fullName>
    </recommendedName>
</protein>
<keyword evidence="2" id="KW-1185">Reference proteome</keyword>
<reference evidence="1 2" key="1">
    <citation type="journal article" date="2010" name="Science">
        <title>Genomic comparison of the ants Camponotus floridanus and Harpegnathos saltator.</title>
        <authorList>
            <person name="Bonasio R."/>
            <person name="Zhang G."/>
            <person name="Ye C."/>
            <person name="Mutti N.S."/>
            <person name="Fang X."/>
            <person name="Qin N."/>
            <person name="Donahue G."/>
            <person name="Yang P."/>
            <person name="Li Q."/>
            <person name="Li C."/>
            <person name="Zhang P."/>
            <person name="Huang Z."/>
            <person name="Berger S.L."/>
            <person name="Reinberg D."/>
            <person name="Wang J."/>
            <person name="Liebig J."/>
        </authorList>
    </citation>
    <scope>NUCLEOTIDE SEQUENCE [LARGE SCALE GENOMIC DNA]</scope>
    <source>
        <strain evidence="2">C129</strain>
    </source>
</reference>
<gene>
    <name evidence="1" type="ORF">EAG_10120</name>
</gene>
<dbReference type="InParanoid" id="E2AS09"/>
<feature type="non-terminal residue" evidence="1">
    <location>
        <position position="106"/>
    </location>
</feature>
<dbReference type="Proteomes" id="UP000000311">
    <property type="component" value="Unassembled WGS sequence"/>
</dbReference>
<dbReference type="OrthoDB" id="8035741at2759"/>
<dbReference type="OMA" id="NSKYMSA"/>
<dbReference type="EMBL" id="GL442209">
    <property type="protein sequence ID" value="EFN63783.1"/>
    <property type="molecule type" value="Genomic_DNA"/>
</dbReference>
<dbReference type="AlphaFoldDB" id="E2AS09"/>
<proteinExistence type="predicted"/>
<sequence>RCSLKPKKRRVSEMDIEEENIKDYYLDKKINKKINLETIYEESDNASDDTGVHMSIKRFKRTLLFSPTISKLKKRRAKIKKVFGSNMCCKRGNILKDFSDTIRFLE</sequence>
<organism evidence="2">
    <name type="scientific">Camponotus floridanus</name>
    <name type="common">Florida carpenter ant</name>
    <dbReference type="NCBI Taxonomy" id="104421"/>
    <lineage>
        <taxon>Eukaryota</taxon>
        <taxon>Metazoa</taxon>
        <taxon>Ecdysozoa</taxon>
        <taxon>Arthropoda</taxon>
        <taxon>Hexapoda</taxon>
        <taxon>Insecta</taxon>
        <taxon>Pterygota</taxon>
        <taxon>Neoptera</taxon>
        <taxon>Endopterygota</taxon>
        <taxon>Hymenoptera</taxon>
        <taxon>Apocrita</taxon>
        <taxon>Aculeata</taxon>
        <taxon>Formicoidea</taxon>
        <taxon>Formicidae</taxon>
        <taxon>Formicinae</taxon>
        <taxon>Camponotus</taxon>
    </lineage>
</organism>
<feature type="non-terminal residue" evidence="1">
    <location>
        <position position="1"/>
    </location>
</feature>
<accession>E2AS09</accession>